<protein>
    <submittedName>
        <fullName evidence="1">Uncharacterized protein</fullName>
    </submittedName>
</protein>
<organism evidence="1 2">
    <name type="scientific">Naganishia friedmannii</name>
    <dbReference type="NCBI Taxonomy" id="89922"/>
    <lineage>
        <taxon>Eukaryota</taxon>
        <taxon>Fungi</taxon>
        <taxon>Dikarya</taxon>
        <taxon>Basidiomycota</taxon>
        <taxon>Agaricomycotina</taxon>
        <taxon>Tremellomycetes</taxon>
        <taxon>Filobasidiales</taxon>
        <taxon>Filobasidiaceae</taxon>
        <taxon>Naganishia</taxon>
    </lineage>
</organism>
<comment type="caution">
    <text evidence="1">The sequence shown here is derived from an EMBL/GenBank/DDBJ whole genome shotgun (WGS) entry which is preliminary data.</text>
</comment>
<reference evidence="1" key="1">
    <citation type="submission" date="2023-04" db="EMBL/GenBank/DDBJ databases">
        <title>Draft Genome sequencing of Naganishia species isolated from polar environments using Oxford Nanopore Technology.</title>
        <authorList>
            <person name="Leo P."/>
            <person name="Venkateswaran K."/>
        </authorList>
    </citation>
    <scope>NUCLEOTIDE SEQUENCE</scope>
    <source>
        <strain evidence="1">MNA-CCFEE 5423</strain>
    </source>
</reference>
<keyword evidence="2" id="KW-1185">Reference proteome</keyword>
<dbReference type="EMBL" id="JASBWT010000034">
    <property type="protein sequence ID" value="KAJ9092923.1"/>
    <property type="molecule type" value="Genomic_DNA"/>
</dbReference>
<gene>
    <name evidence="1" type="ORF">QFC21_006635</name>
</gene>
<evidence type="ECO:0000313" key="2">
    <source>
        <dbReference type="Proteomes" id="UP001227268"/>
    </source>
</evidence>
<accession>A0ACC2V1G1</accession>
<name>A0ACC2V1G1_9TREE</name>
<sequence>MVHTSSEPAGGSASAGATNQTIPHTENTVSVSPSNHVEGNPSVDPKERGGTEIMKLGLESQTLEVNAIHSQSRSNIDPDIGKQAMAFREKVVAALPSGFRAAPASWGATSLYQCICALRHRADGAGAKSDAHNEVTTAIYLSYQSNAHNLEHALETEAAKYKVVMYICPVEHVIKGKLVLRDPESSIGISKEVVVGKLTQGTAEDSIDE</sequence>
<evidence type="ECO:0000313" key="1">
    <source>
        <dbReference type="EMBL" id="KAJ9092923.1"/>
    </source>
</evidence>
<dbReference type="Proteomes" id="UP001227268">
    <property type="component" value="Unassembled WGS sequence"/>
</dbReference>
<proteinExistence type="predicted"/>